<name>A0A4R6QGS5_9BURK</name>
<reference evidence="1 2" key="1">
    <citation type="submission" date="2019-03" db="EMBL/GenBank/DDBJ databases">
        <title>Genomic Encyclopedia of Type Strains, Phase IV (KMG-IV): sequencing the most valuable type-strain genomes for metagenomic binning, comparative biology and taxonomic classification.</title>
        <authorList>
            <person name="Goeker M."/>
        </authorList>
    </citation>
    <scope>NUCLEOTIDE SEQUENCE [LARGE SCALE GENOMIC DNA]</scope>
    <source>
        <strain evidence="1 2">DSM 16998</strain>
    </source>
</reference>
<evidence type="ECO:0000313" key="2">
    <source>
        <dbReference type="Proteomes" id="UP000295361"/>
    </source>
</evidence>
<dbReference type="OrthoDB" id="9795573at2"/>
<evidence type="ECO:0008006" key="3">
    <source>
        <dbReference type="Google" id="ProtNLM"/>
    </source>
</evidence>
<dbReference type="RefSeq" id="WP_133703782.1">
    <property type="nucleotide sequence ID" value="NZ_SNXS01000014.1"/>
</dbReference>
<dbReference type="EMBL" id="SNXS01000014">
    <property type="protein sequence ID" value="TDP61266.1"/>
    <property type="molecule type" value="Genomic_DNA"/>
</dbReference>
<dbReference type="InParanoid" id="A0A4R6QGS5"/>
<protein>
    <recommendedName>
        <fullName evidence="3">Antitoxin Xre/MbcA/ParS-like toxin-binding domain-containing protein</fullName>
    </recommendedName>
</protein>
<proteinExistence type="predicted"/>
<organism evidence="1 2">
    <name type="scientific">Roseateles toxinivorans</name>
    <dbReference type="NCBI Taxonomy" id="270368"/>
    <lineage>
        <taxon>Bacteria</taxon>
        <taxon>Pseudomonadati</taxon>
        <taxon>Pseudomonadota</taxon>
        <taxon>Betaproteobacteria</taxon>
        <taxon>Burkholderiales</taxon>
        <taxon>Sphaerotilaceae</taxon>
        <taxon>Roseateles</taxon>
    </lineage>
</organism>
<evidence type="ECO:0000313" key="1">
    <source>
        <dbReference type="EMBL" id="TDP61266.1"/>
    </source>
</evidence>
<keyword evidence="2" id="KW-1185">Reference proteome</keyword>
<sequence>MQGDRNYIRERLAALDMVSGEQAADLLGISSADVELLVEARLCLALKNGITHDWRLPRWQFEQPLWSLMPQILAKLETSRWGALAWLETPLGGLGGVSPRTAVERGQGARVLQMAIPLLVKIRSRTA</sequence>
<comment type="caution">
    <text evidence="1">The sequence shown here is derived from an EMBL/GenBank/DDBJ whole genome shotgun (WGS) entry which is preliminary data.</text>
</comment>
<dbReference type="Proteomes" id="UP000295361">
    <property type="component" value="Unassembled WGS sequence"/>
</dbReference>
<gene>
    <name evidence="1" type="ORF">DES47_11438</name>
</gene>
<accession>A0A4R6QGS5</accession>
<dbReference type="AlphaFoldDB" id="A0A4R6QGS5"/>